<proteinExistence type="predicted"/>
<evidence type="ECO:0000313" key="1">
    <source>
        <dbReference type="EMBL" id="HGM07610.1"/>
    </source>
</evidence>
<accession>A0A7C4H760</accession>
<dbReference type="AlphaFoldDB" id="A0A7C4H760"/>
<reference evidence="1" key="1">
    <citation type="journal article" date="2020" name="mSystems">
        <title>Genome- and Community-Level Interaction Insights into Carbon Utilization and Element Cycling Functions of Hydrothermarchaeota in Hydrothermal Sediment.</title>
        <authorList>
            <person name="Zhou Z."/>
            <person name="Liu Y."/>
            <person name="Xu W."/>
            <person name="Pan J."/>
            <person name="Luo Z.H."/>
            <person name="Li M."/>
        </authorList>
    </citation>
    <scope>NUCLEOTIDE SEQUENCE [LARGE SCALE GENOMIC DNA]</scope>
    <source>
        <strain evidence="1">SpSt-658</strain>
    </source>
</reference>
<comment type="caution">
    <text evidence="1">The sequence shown here is derived from an EMBL/GenBank/DDBJ whole genome shotgun (WGS) entry which is preliminary data.</text>
</comment>
<dbReference type="EMBL" id="DTCA01000130">
    <property type="protein sequence ID" value="HGM07610.1"/>
    <property type="molecule type" value="Genomic_DNA"/>
</dbReference>
<name>A0A7C4H760_9CREN</name>
<gene>
    <name evidence="1" type="ORF">ENU31_04290</name>
</gene>
<sequence length="194" mass="23038">MRSPVEFDKLMSSNGRYPYVEEIVKNSNMKVSGIGILFGCTPSSINISVWRSYRKKGKVFFFKDTEIENLYELRQYAYMFVDKVGDTYITSYNVPKIGVLYFEAVKGFRFELKFKTWQIYRGEVCRGKICHNFNWILRIPTYRSGKYLFLCDSEDLETMILGRIRHPLQDLLFTYNFKTPLMYVSSIVLPLFRY</sequence>
<protein>
    <submittedName>
        <fullName evidence="1">Uncharacterized protein</fullName>
    </submittedName>
</protein>
<organism evidence="1">
    <name type="scientific">Ignisphaera aggregans</name>
    <dbReference type="NCBI Taxonomy" id="334771"/>
    <lineage>
        <taxon>Archaea</taxon>
        <taxon>Thermoproteota</taxon>
        <taxon>Thermoprotei</taxon>
        <taxon>Desulfurococcales</taxon>
        <taxon>Desulfurococcaceae</taxon>
        <taxon>Ignisphaera</taxon>
    </lineage>
</organism>